<evidence type="ECO:0000259" key="1">
    <source>
        <dbReference type="Pfam" id="PF04296"/>
    </source>
</evidence>
<evidence type="ECO:0000313" key="2">
    <source>
        <dbReference type="EMBL" id="SBW10232.1"/>
    </source>
</evidence>
<sequence>MPKKIPLRQCLGCREMKPKRELIRVVRSPEGEISLDFKGKKPGRGAYICPNPDCLAKARKSKALERAFSAQLPPEVYEGLEQEMKEAPPNE</sequence>
<dbReference type="EMBL" id="FLUN01000001">
    <property type="protein sequence ID" value="SBW10232.1"/>
    <property type="molecule type" value="Genomic_DNA"/>
</dbReference>
<feature type="domain" description="YlxR" evidence="1">
    <location>
        <begin position="8"/>
        <end position="82"/>
    </location>
</feature>
<dbReference type="CDD" id="cd00279">
    <property type="entry name" value="YlxR"/>
    <property type="match status" value="1"/>
</dbReference>
<gene>
    <name evidence="2" type="ORF">KL86CLO1_12881</name>
</gene>
<proteinExistence type="predicted"/>
<dbReference type="Gene3D" id="3.30.1230.10">
    <property type="entry name" value="YlxR-like"/>
    <property type="match status" value="1"/>
</dbReference>
<organism evidence="2">
    <name type="scientific">uncultured Eubacteriales bacterium</name>
    <dbReference type="NCBI Taxonomy" id="172733"/>
    <lineage>
        <taxon>Bacteria</taxon>
        <taxon>Bacillati</taxon>
        <taxon>Bacillota</taxon>
        <taxon>Clostridia</taxon>
        <taxon>Eubacteriales</taxon>
        <taxon>environmental samples</taxon>
    </lineage>
</organism>
<dbReference type="AlphaFoldDB" id="A0A212KF18"/>
<dbReference type="PANTHER" id="PTHR34215">
    <property type="entry name" value="BLL0784 PROTEIN"/>
    <property type="match status" value="1"/>
</dbReference>
<name>A0A212KF18_9FIRM</name>
<accession>A0A212KF18</accession>
<dbReference type="NCBIfam" id="NF047356">
    <property type="entry name" value="RNA_bind_RnpM"/>
    <property type="match status" value="1"/>
</dbReference>
<dbReference type="InterPro" id="IPR035931">
    <property type="entry name" value="YlxR-like_sf"/>
</dbReference>
<dbReference type="InterPro" id="IPR037465">
    <property type="entry name" value="YlxR"/>
</dbReference>
<dbReference type="PANTHER" id="PTHR34215:SF1">
    <property type="entry name" value="YLXR DOMAIN-CONTAINING PROTEIN"/>
    <property type="match status" value="1"/>
</dbReference>
<dbReference type="InterPro" id="IPR007393">
    <property type="entry name" value="YlxR_dom"/>
</dbReference>
<dbReference type="Pfam" id="PF04296">
    <property type="entry name" value="YlxR"/>
    <property type="match status" value="1"/>
</dbReference>
<reference evidence="2" key="1">
    <citation type="submission" date="2016-04" db="EMBL/GenBank/DDBJ databases">
        <authorList>
            <person name="Evans L.H."/>
            <person name="Alamgir A."/>
            <person name="Owens N."/>
            <person name="Weber N.D."/>
            <person name="Virtaneva K."/>
            <person name="Barbian K."/>
            <person name="Babar A."/>
            <person name="Rosenke K."/>
        </authorList>
    </citation>
    <scope>NUCLEOTIDE SEQUENCE</scope>
    <source>
        <strain evidence="2">86</strain>
    </source>
</reference>
<dbReference type="SUPFAM" id="SSF64376">
    <property type="entry name" value="YlxR-like"/>
    <property type="match status" value="1"/>
</dbReference>
<protein>
    <recommendedName>
        <fullName evidence="1">YlxR domain-containing protein</fullName>
    </recommendedName>
</protein>